<organism evidence="2 3">
    <name type="scientific">Aspergillus carbonarius (strain ITEM 5010)</name>
    <dbReference type="NCBI Taxonomy" id="602072"/>
    <lineage>
        <taxon>Eukaryota</taxon>
        <taxon>Fungi</taxon>
        <taxon>Dikarya</taxon>
        <taxon>Ascomycota</taxon>
        <taxon>Pezizomycotina</taxon>
        <taxon>Eurotiomycetes</taxon>
        <taxon>Eurotiomycetidae</taxon>
        <taxon>Eurotiales</taxon>
        <taxon>Aspergillaceae</taxon>
        <taxon>Aspergillus</taxon>
        <taxon>Aspergillus subgen. Circumdati</taxon>
    </lineage>
</organism>
<dbReference type="VEuPathDB" id="FungiDB:ASPCADRAFT_210845"/>
<evidence type="ECO:0000256" key="1">
    <source>
        <dbReference type="SAM" id="MobiDB-lite"/>
    </source>
</evidence>
<feature type="region of interest" description="Disordered" evidence="1">
    <location>
        <begin position="1"/>
        <end position="38"/>
    </location>
</feature>
<evidence type="ECO:0000313" key="3">
    <source>
        <dbReference type="Proteomes" id="UP000188318"/>
    </source>
</evidence>
<accession>A0A1R3RBU6</accession>
<feature type="compositionally biased region" description="Polar residues" evidence="1">
    <location>
        <begin position="1"/>
        <end position="22"/>
    </location>
</feature>
<gene>
    <name evidence="2" type="ORF">ASPCADRAFT_210845</name>
</gene>
<name>A0A1R3RBU6_ASPC5</name>
<evidence type="ECO:0000313" key="2">
    <source>
        <dbReference type="EMBL" id="OOF91959.1"/>
    </source>
</evidence>
<protein>
    <submittedName>
        <fullName evidence="2">Uncharacterized protein</fullName>
    </submittedName>
</protein>
<dbReference type="Proteomes" id="UP000188318">
    <property type="component" value="Unassembled WGS sequence"/>
</dbReference>
<dbReference type="EMBL" id="KV907509">
    <property type="protein sequence ID" value="OOF91959.1"/>
    <property type="molecule type" value="Genomic_DNA"/>
</dbReference>
<proteinExistence type="predicted"/>
<keyword evidence="3" id="KW-1185">Reference proteome</keyword>
<sequence length="134" mass="14599">MESRLLSQDTASQPSRNQTAQRTYRPLPTTTPGIRCTTRTPGTCLSRLLGLRTLQSVQLQLRLASEERPLNSPTIYVVDGQAAPTRDLSPEKPIFGDTSSPGTWLLGPFIVGPAISALIEHTIREATCEPDTLV</sequence>
<reference evidence="3" key="1">
    <citation type="journal article" date="2017" name="Genome Biol.">
        <title>Comparative genomics reveals high biological diversity and specific adaptations in the industrially and medically important fungal genus Aspergillus.</title>
        <authorList>
            <person name="de Vries R.P."/>
            <person name="Riley R."/>
            <person name="Wiebenga A."/>
            <person name="Aguilar-Osorio G."/>
            <person name="Amillis S."/>
            <person name="Uchima C.A."/>
            <person name="Anderluh G."/>
            <person name="Asadollahi M."/>
            <person name="Askin M."/>
            <person name="Barry K."/>
            <person name="Battaglia E."/>
            <person name="Bayram O."/>
            <person name="Benocci T."/>
            <person name="Braus-Stromeyer S.A."/>
            <person name="Caldana C."/>
            <person name="Canovas D."/>
            <person name="Cerqueira G.C."/>
            <person name="Chen F."/>
            <person name="Chen W."/>
            <person name="Choi C."/>
            <person name="Clum A."/>
            <person name="Dos Santos R.A."/>
            <person name="Damasio A.R."/>
            <person name="Diallinas G."/>
            <person name="Emri T."/>
            <person name="Fekete E."/>
            <person name="Flipphi M."/>
            <person name="Freyberg S."/>
            <person name="Gallo A."/>
            <person name="Gournas C."/>
            <person name="Habgood R."/>
            <person name="Hainaut M."/>
            <person name="Harispe M.L."/>
            <person name="Henrissat B."/>
            <person name="Hilden K.S."/>
            <person name="Hope R."/>
            <person name="Hossain A."/>
            <person name="Karabika E."/>
            <person name="Karaffa L."/>
            <person name="Karanyi Z."/>
            <person name="Krasevec N."/>
            <person name="Kuo A."/>
            <person name="Kusch H."/>
            <person name="LaButti K."/>
            <person name="Lagendijk E.L."/>
            <person name="Lapidus A."/>
            <person name="Levasseur A."/>
            <person name="Lindquist E."/>
            <person name="Lipzen A."/>
            <person name="Logrieco A.F."/>
            <person name="MacCabe A."/>
            <person name="Maekelae M.R."/>
            <person name="Malavazi I."/>
            <person name="Melin P."/>
            <person name="Meyer V."/>
            <person name="Mielnichuk N."/>
            <person name="Miskei M."/>
            <person name="Molnar A.P."/>
            <person name="Mule G."/>
            <person name="Ngan C.Y."/>
            <person name="Orejas M."/>
            <person name="Orosz E."/>
            <person name="Ouedraogo J.P."/>
            <person name="Overkamp K.M."/>
            <person name="Park H.-S."/>
            <person name="Perrone G."/>
            <person name="Piumi F."/>
            <person name="Punt P.J."/>
            <person name="Ram A.F."/>
            <person name="Ramon A."/>
            <person name="Rauscher S."/>
            <person name="Record E."/>
            <person name="Riano-Pachon D.M."/>
            <person name="Robert V."/>
            <person name="Roehrig J."/>
            <person name="Ruller R."/>
            <person name="Salamov A."/>
            <person name="Salih N.S."/>
            <person name="Samson R.A."/>
            <person name="Sandor E."/>
            <person name="Sanguinetti M."/>
            <person name="Schuetze T."/>
            <person name="Sepcic K."/>
            <person name="Shelest E."/>
            <person name="Sherlock G."/>
            <person name="Sophianopoulou V."/>
            <person name="Squina F.M."/>
            <person name="Sun H."/>
            <person name="Susca A."/>
            <person name="Todd R.B."/>
            <person name="Tsang A."/>
            <person name="Unkles S.E."/>
            <person name="van de Wiele N."/>
            <person name="van Rossen-Uffink D."/>
            <person name="Oliveira J.V."/>
            <person name="Vesth T.C."/>
            <person name="Visser J."/>
            <person name="Yu J.-H."/>
            <person name="Zhou M."/>
            <person name="Andersen M.R."/>
            <person name="Archer D.B."/>
            <person name="Baker S.E."/>
            <person name="Benoit I."/>
            <person name="Brakhage A.A."/>
            <person name="Braus G.H."/>
            <person name="Fischer R."/>
            <person name="Frisvad J.C."/>
            <person name="Goldman G.H."/>
            <person name="Houbraken J."/>
            <person name="Oakley B."/>
            <person name="Pocsi I."/>
            <person name="Scazzocchio C."/>
            <person name="Seiboth B."/>
            <person name="vanKuyk P.A."/>
            <person name="Wortman J."/>
            <person name="Dyer P.S."/>
            <person name="Grigoriev I.V."/>
        </authorList>
    </citation>
    <scope>NUCLEOTIDE SEQUENCE [LARGE SCALE GENOMIC DNA]</scope>
    <source>
        <strain evidence="3">ITEM 5010</strain>
    </source>
</reference>
<dbReference type="AlphaFoldDB" id="A0A1R3RBU6"/>